<dbReference type="GO" id="GO:0003676">
    <property type="term" value="F:nucleic acid binding"/>
    <property type="evidence" value="ECO:0007669"/>
    <property type="project" value="InterPro"/>
</dbReference>
<dbReference type="InterPro" id="IPR007848">
    <property type="entry name" value="Small_mtfrase_dom"/>
</dbReference>
<dbReference type="STRING" id="679935.Alfi_0172"/>
<name>I3YHW5_ALIFI</name>
<dbReference type="InterPro" id="IPR019874">
    <property type="entry name" value="RF_methyltr_PrmC"/>
</dbReference>
<accession>I3YHW5</accession>
<evidence type="ECO:0000256" key="3">
    <source>
        <dbReference type="ARBA" id="ARBA00022679"/>
    </source>
</evidence>
<feature type="domain" description="Methyltransferase small" evidence="6">
    <location>
        <begin position="109"/>
        <end position="192"/>
    </location>
</feature>
<evidence type="ECO:0000259" key="7">
    <source>
        <dbReference type="Pfam" id="PF17827"/>
    </source>
</evidence>
<evidence type="ECO:0000313" key="9">
    <source>
        <dbReference type="Proteomes" id="UP000006052"/>
    </source>
</evidence>
<dbReference type="NCBIfam" id="TIGR03534">
    <property type="entry name" value="RF_mod_PrmC"/>
    <property type="match status" value="1"/>
</dbReference>
<dbReference type="NCBIfam" id="TIGR00536">
    <property type="entry name" value="hemK_fam"/>
    <property type="match status" value="1"/>
</dbReference>
<dbReference type="HOGENOM" id="CLU_018398_3_2_10"/>
<dbReference type="EMBL" id="CP003274">
    <property type="protein sequence ID" value="AFL76583.1"/>
    <property type="molecule type" value="Genomic_DNA"/>
</dbReference>
<dbReference type="InterPro" id="IPR040758">
    <property type="entry name" value="PrmC_N"/>
</dbReference>
<dbReference type="PANTHER" id="PTHR18895">
    <property type="entry name" value="HEMK METHYLTRANSFERASE"/>
    <property type="match status" value="1"/>
</dbReference>
<evidence type="ECO:0000313" key="8">
    <source>
        <dbReference type="EMBL" id="AFL76583.1"/>
    </source>
</evidence>
<reference evidence="9" key="1">
    <citation type="journal article" date="2013" name="Stand. Genomic Sci.">
        <title>Complete genome sequence of the bile-resistant pigment-producing anaerobe Alistipes finegoldii type strain (AHN2437(T)).</title>
        <authorList>
            <person name="Mavromatis K."/>
            <person name="Stackebrandt E."/>
            <person name="Munk C."/>
            <person name="Lapidus A."/>
            <person name="Nolan M."/>
            <person name="Lucas S."/>
            <person name="Hammon N."/>
            <person name="Deshpande S."/>
            <person name="Cheng J.F."/>
            <person name="Tapia R."/>
            <person name="Goodwin L.A."/>
            <person name="Pitluck S."/>
            <person name="Liolios K."/>
            <person name="Pagani I."/>
            <person name="Ivanova N."/>
            <person name="Mikhailova N."/>
            <person name="Huntemann M."/>
            <person name="Pati A."/>
            <person name="Chen A."/>
            <person name="Palaniappan K."/>
            <person name="Land M."/>
            <person name="Hauser L."/>
            <person name="Rohde M."/>
            <person name="Gronow S."/>
            <person name="Goker M."/>
            <person name="Detter J.C."/>
            <person name="Bristow J."/>
            <person name="Eisen J.A."/>
            <person name="Markowitz V."/>
            <person name="Hugenholtz P."/>
            <person name="Kyrpides N.C."/>
            <person name="Klenk H.P."/>
            <person name="Woyke T."/>
        </authorList>
    </citation>
    <scope>NUCLEOTIDE SEQUENCE</scope>
    <source>
        <strain evidence="9">DSM 17242 / JCM 16770 / AHN 2437 / CCUG 46020 / CIP 107999</strain>
    </source>
</reference>
<evidence type="ECO:0000256" key="1">
    <source>
        <dbReference type="ARBA" id="ARBA00012771"/>
    </source>
</evidence>
<dbReference type="CDD" id="cd02440">
    <property type="entry name" value="AdoMet_MTases"/>
    <property type="match status" value="1"/>
</dbReference>
<dbReference type="Proteomes" id="UP000006052">
    <property type="component" value="Chromosome"/>
</dbReference>
<proteinExistence type="predicted"/>
<dbReference type="InterPro" id="IPR050320">
    <property type="entry name" value="N5-glutamine_MTase"/>
</dbReference>
<sequence length="280" mass="30325">MTTRRDILGRISARLAPLYGAREARSIALVAVSELSGLSASALLTDPGAPLEIAELDDILSQLAAGRPVQYVVGRTEFCGRTFAVHEGVLIPRPETEELAAWIAQAETEAATLLDVGTGSGCIAATLALALPGAQVYAADISDTALETAARNCRALGAGVILRKADALSDLAEVFPGPFDVIVSNPPYVPQSDLPAMHVNVREYEPHEALFVPDDDPLRFYRAIARAGRRTLRPGGRLYFEIYERFADAMRRMLGEEGYTDTEVREDLNGKPRMICSRLK</sequence>
<keyword evidence="4" id="KW-0949">S-adenosyl-L-methionine</keyword>
<dbReference type="Pfam" id="PF17827">
    <property type="entry name" value="PrmC_N"/>
    <property type="match status" value="1"/>
</dbReference>
<dbReference type="PANTHER" id="PTHR18895:SF74">
    <property type="entry name" value="MTRF1L RELEASE FACTOR GLUTAMINE METHYLTRANSFERASE"/>
    <property type="match status" value="1"/>
</dbReference>
<evidence type="ECO:0000256" key="5">
    <source>
        <dbReference type="ARBA" id="ARBA00048391"/>
    </source>
</evidence>
<dbReference type="EC" id="2.1.1.297" evidence="1"/>
<dbReference type="GO" id="GO:0032259">
    <property type="term" value="P:methylation"/>
    <property type="evidence" value="ECO:0007669"/>
    <property type="project" value="UniProtKB-KW"/>
</dbReference>
<dbReference type="AlphaFoldDB" id="I3YHW5"/>
<dbReference type="Pfam" id="PF05175">
    <property type="entry name" value="MTS"/>
    <property type="match status" value="1"/>
</dbReference>
<dbReference type="SUPFAM" id="SSF53335">
    <property type="entry name" value="S-adenosyl-L-methionine-dependent methyltransferases"/>
    <property type="match status" value="1"/>
</dbReference>
<dbReference type="Gene3D" id="3.40.50.150">
    <property type="entry name" value="Vaccinia Virus protein VP39"/>
    <property type="match status" value="1"/>
</dbReference>
<dbReference type="PROSITE" id="PS00092">
    <property type="entry name" value="N6_MTASE"/>
    <property type="match status" value="1"/>
</dbReference>
<dbReference type="RefSeq" id="WP_014774391.1">
    <property type="nucleotide sequence ID" value="NC_018011.1"/>
</dbReference>
<keyword evidence="2 8" id="KW-0489">Methyltransferase</keyword>
<dbReference type="PATRIC" id="fig|679935.3.peg.182"/>
<dbReference type="GO" id="GO:0102559">
    <property type="term" value="F:peptide chain release factor N(5)-glutamine methyltransferase activity"/>
    <property type="evidence" value="ECO:0007669"/>
    <property type="project" value="UniProtKB-EC"/>
</dbReference>
<keyword evidence="3 8" id="KW-0808">Transferase</keyword>
<feature type="domain" description="Release factor glutamine methyltransferase N-terminal" evidence="7">
    <location>
        <begin position="10"/>
        <end position="74"/>
    </location>
</feature>
<evidence type="ECO:0000256" key="4">
    <source>
        <dbReference type="ARBA" id="ARBA00022691"/>
    </source>
</evidence>
<dbReference type="InterPro" id="IPR029063">
    <property type="entry name" value="SAM-dependent_MTases_sf"/>
</dbReference>
<protein>
    <recommendedName>
        <fullName evidence="1">peptide chain release factor N(5)-glutamine methyltransferase</fullName>
        <ecNumber evidence="1">2.1.1.297</ecNumber>
    </recommendedName>
</protein>
<organism evidence="8 9">
    <name type="scientific">Alistipes finegoldii (strain DSM 17242 / JCM 16770 / CCUG 46020 / CIP 107999 / KCTC 15236 / AHN 2437)</name>
    <dbReference type="NCBI Taxonomy" id="679935"/>
    <lineage>
        <taxon>Bacteria</taxon>
        <taxon>Pseudomonadati</taxon>
        <taxon>Bacteroidota</taxon>
        <taxon>Bacteroidia</taxon>
        <taxon>Bacteroidales</taxon>
        <taxon>Rikenellaceae</taxon>
        <taxon>Alistipes</taxon>
    </lineage>
</organism>
<gene>
    <name evidence="8" type="ordered locus">Alfi_0172</name>
</gene>
<dbReference type="Gene3D" id="1.10.8.10">
    <property type="entry name" value="DNA helicase RuvA subunit, C-terminal domain"/>
    <property type="match status" value="1"/>
</dbReference>
<evidence type="ECO:0000259" key="6">
    <source>
        <dbReference type="Pfam" id="PF05175"/>
    </source>
</evidence>
<dbReference type="InterPro" id="IPR004556">
    <property type="entry name" value="HemK-like"/>
</dbReference>
<dbReference type="eggNOG" id="COG2890">
    <property type="taxonomic scope" value="Bacteria"/>
</dbReference>
<dbReference type="InterPro" id="IPR002052">
    <property type="entry name" value="DNA_methylase_N6_adenine_CS"/>
</dbReference>
<dbReference type="KEGG" id="afd:Alfi_0172"/>
<comment type="catalytic activity">
    <reaction evidence="5">
        <text>L-glutaminyl-[peptide chain release factor] + S-adenosyl-L-methionine = N(5)-methyl-L-glutaminyl-[peptide chain release factor] + S-adenosyl-L-homocysteine + H(+)</text>
        <dbReference type="Rhea" id="RHEA:42896"/>
        <dbReference type="Rhea" id="RHEA-COMP:10271"/>
        <dbReference type="Rhea" id="RHEA-COMP:10272"/>
        <dbReference type="ChEBI" id="CHEBI:15378"/>
        <dbReference type="ChEBI" id="CHEBI:30011"/>
        <dbReference type="ChEBI" id="CHEBI:57856"/>
        <dbReference type="ChEBI" id="CHEBI:59789"/>
        <dbReference type="ChEBI" id="CHEBI:61891"/>
        <dbReference type="EC" id="2.1.1.297"/>
    </reaction>
</comment>
<evidence type="ECO:0000256" key="2">
    <source>
        <dbReference type="ARBA" id="ARBA00022603"/>
    </source>
</evidence>